<dbReference type="OrthoDB" id="9813412at2"/>
<keyword evidence="9" id="KW-1185">Reference proteome</keyword>
<dbReference type="CDD" id="cd16917">
    <property type="entry name" value="HATPase_UhpB-NarQ-NarX-like"/>
    <property type="match status" value="1"/>
</dbReference>
<feature type="modified residue" description="4-aspartylphosphate" evidence="4">
    <location>
        <position position="64"/>
    </location>
</feature>
<dbReference type="Proteomes" id="UP000198284">
    <property type="component" value="Unassembled WGS sequence"/>
</dbReference>
<dbReference type="GO" id="GO:0016020">
    <property type="term" value="C:membrane"/>
    <property type="evidence" value="ECO:0007669"/>
    <property type="project" value="InterPro"/>
</dbReference>
<feature type="coiled-coil region" evidence="5">
    <location>
        <begin position="143"/>
        <end position="170"/>
    </location>
</feature>
<dbReference type="Pfam" id="PF00072">
    <property type="entry name" value="Response_reg"/>
    <property type="match status" value="1"/>
</dbReference>
<dbReference type="SMART" id="SM00448">
    <property type="entry name" value="REC"/>
    <property type="match status" value="1"/>
</dbReference>
<sequence>MPTEAGQRPHIRVLVVDDDVVDRIACRRAFAASPDIDFSMIEAETGREGLQLAREERPDCILLDYQLPDLDGLEFLTEITDDSGKPAYPVILLTGADSAAVAVTAMKRGAWDYIGKDTERRYLELLPGAIQRMLRERRLDEGKRQAEIALRQSQTQLRQLAAHLESVKEEERKRIAREIHDELGGLLTGIKAHVSVYLRRAARAGTPPDPLLTDAAGLADTALEAVRRVITDLRPSVLDQLGVWAALEWYAGQIEKRSGMQCTCRIDASAAAMELDAQRSTMLFRVVQEALTNVVRHADAGRVTIEAMCSDDVLTVEITDDGRGIADSGADKRESFGIIGMHERTRHFGGKLSITGTPGAGTRVLLRLPLETPHDE</sequence>
<dbReference type="PANTHER" id="PTHR24421">
    <property type="entry name" value="NITRATE/NITRITE SENSOR PROTEIN NARX-RELATED"/>
    <property type="match status" value="1"/>
</dbReference>
<dbReference type="AlphaFoldDB" id="A0A239I701"/>
<dbReference type="InterPro" id="IPR036890">
    <property type="entry name" value="HATPase_C_sf"/>
</dbReference>
<dbReference type="Gene3D" id="3.30.565.10">
    <property type="entry name" value="Histidine kinase-like ATPase, C-terminal domain"/>
    <property type="match status" value="1"/>
</dbReference>
<keyword evidence="3" id="KW-0902">Two-component regulatory system</keyword>
<reference evidence="8 9" key="1">
    <citation type="submission" date="2017-06" db="EMBL/GenBank/DDBJ databases">
        <authorList>
            <person name="Kim H.J."/>
            <person name="Triplett B.A."/>
        </authorList>
    </citation>
    <scope>NUCLEOTIDE SEQUENCE [LARGE SCALE GENOMIC DNA]</scope>
    <source>
        <strain evidence="8 9">U15</strain>
    </source>
</reference>
<dbReference type="InterPro" id="IPR011712">
    <property type="entry name" value="Sig_transdc_His_kin_sub3_dim/P"/>
</dbReference>
<dbReference type="PROSITE" id="PS50109">
    <property type="entry name" value="HIS_KIN"/>
    <property type="match status" value="1"/>
</dbReference>
<dbReference type="GO" id="GO:0046983">
    <property type="term" value="F:protein dimerization activity"/>
    <property type="evidence" value="ECO:0007669"/>
    <property type="project" value="InterPro"/>
</dbReference>
<dbReference type="Pfam" id="PF07730">
    <property type="entry name" value="HisKA_3"/>
    <property type="match status" value="1"/>
</dbReference>
<dbReference type="InterPro" id="IPR050482">
    <property type="entry name" value="Sensor_HK_TwoCompSys"/>
</dbReference>
<protein>
    <submittedName>
        <fullName evidence="8">Histidine kinase-, DNA gyrase B-, and HSP90-like ATPase</fullName>
    </submittedName>
</protein>
<evidence type="ECO:0000313" key="9">
    <source>
        <dbReference type="Proteomes" id="UP000198284"/>
    </source>
</evidence>
<keyword evidence="2 8" id="KW-0418">Kinase</keyword>
<evidence type="ECO:0000259" key="7">
    <source>
        <dbReference type="PROSITE" id="PS50110"/>
    </source>
</evidence>
<evidence type="ECO:0000256" key="1">
    <source>
        <dbReference type="ARBA" id="ARBA00022679"/>
    </source>
</evidence>
<evidence type="ECO:0000256" key="4">
    <source>
        <dbReference type="PROSITE-ProRule" id="PRU00169"/>
    </source>
</evidence>
<dbReference type="RefSeq" id="WP_089399925.1">
    <property type="nucleotide sequence ID" value="NZ_FZOT01000008.1"/>
</dbReference>
<keyword evidence="5" id="KW-0175">Coiled coil</keyword>
<keyword evidence="1" id="KW-0808">Transferase</keyword>
<keyword evidence="4" id="KW-0597">Phosphoprotein</keyword>
<dbReference type="InterPro" id="IPR001789">
    <property type="entry name" value="Sig_transdc_resp-reg_receiver"/>
</dbReference>
<evidence type="ECO:0000256" key="2">
    <source>
        <dbReference type="ARBA" id="ARBA00022777"/>
    </source>
</evidence>
<dbReference type="PROSITE" id="PS50110">
    <property type="entry name" value="RESPONSE_REGULATORY"/>
    <property type="match status" value="1"/>
</dbReference>
<dbReference type="Gene3D" id="1.20.5.1930">
    <property type="match status" value="1"/>
</dbReference>
<name>A0A239I701_9BURK</name>
<dbReference type="Pfam" id="PF02518">
    <property type="entry name" value="HATPase_c"/>
    <property type="match status" value="1"/>
</dbReference>
<feature type="domain" description="Histidine kinase" evidence="6">
    <location>
        <begin position="283"/>
        <end position="372"/>
    </location>
</feature>
<evidence type="ECO:0000313" key="8">
    <source>
        <dbReference type="EMBL" id="SNS89261.1"/>
    </source>
</evidence>
<evidence type="ECO:0000256" key="5">
    <source>
        <dbReference type="SAM" id="Coils"/>
    </source>
</evidence>
<dbReference type="PANTHER" id="PTHR24421:SF59">
    <property type="entry name" value="OXYGEN SENSOR HISTIDINE KINASE NREB"/>
    <property type="match status" value="1"/>
</dbReference>
<dbReference type="SUPFAM" id="SSF52172">
    <property type="entry name" value="CheY-like"/>
    <property type="match status" value="1"/>
</dbReference>
<gene>
    <name evidence="8" type="ORF">SAMN06265795_108160</name>
</gene>
<dbReference type="GO" id="GO:0000155">
    <property type="term" value="F:phosphorelay sensor kinase activity"/>
    <property type="evidence" value="ECO:0007669"/>
    <property type="project" value="InterPro"/>
</dbReference>
<dbReference type="InterPro" id="IPR011006">
    <property type="entry name" value="CheY-like_superfamily"/>
</dbReference>
<dbReference type="InterPro" id="IPR003594">
    <property type="entry name" value="HATPase_dom"/>
</dbReference>
<evidence type="ECO:0000256" key="3">
    <source>
        <dbReference type="ARBA" id="ARBA00023012"/>
    </source>
</evidence>
<dbReference type="SUPFAM" id="SSF55874">
    <property type="entry name" value="ATPase domain of HSP90 chaperone/DNA topoisomerase II/histidine kinase"/>
    <property type="match status" value="1"/>
</dbReference>
<dbReference type="SMART" id="SM00387">
    <property type="entry name" value="HATPase_c"/>
    <property type="match status" value="1"/>
</dbReference>
<proteinExistence type="predicted"/>
<dbReference type="Gene3D" id="3.40.50.2300">
    <property type="match status" value="1"/>
</dbReference>
<evidence type="ECO:0000259" key="6">
    <source>
        <dbReference type="PROSITE" id="PS50109"/>
    </source>
</evidence>
<organism evidence="8 9">
    <name type="scientific">Noviherbaspirillum humi</name>
    <dbReference type="NCBI Taxonomy" id="1688639"/>
    <lineage>
        <taxon>Bacteria</taxon>
        <taxon>Pseudomonadati</taxon>
        <taxon>Pseudomonadota</taxon>
        <taxon>Betaproteobacteria</taxon>
        <taxon>Burkholderiales</taxon>
        <taxon>Oxalobacteraceae</taxon>
        <taxon>Noviherbaspirillum</taxon>
    </lineage>
</organism>
<accession>A0A239I701</accession>
<feature type="domain" description="Response regulatory" evidence="7">
    <location>
        <begin position="12"/>
        <end position="131"/>
    </location>
</feature>
<dbReference type="InterPro" id="IPR005467">
    <property type="entry name" value="His_kinase_dom"/>
</dbReference>
<dbReference type="EMBL" id="FZOT01000008">
    <property type="protein sequence ID" value="SNS89261.1"/>
    <property type="molecule type" value="Genomic_DNA"/>
</dbReference>